<dbReference type="Pfam" id="PF06826">
    <property type="entry name" value="Asp-Al_Ex"/>
    <property type="match status" value="2"/>
</dbReference>
<keyword evidence="3" id="KW-0813">Transport</keyword>
<evidence type="ECO:0000256" key="3">
    <source>
        <dbReference type="ARBA" id="ARBA00022448"/>
    </source>
</evidence>
<evidence type="ECO:0000256" key="8">
    <source>
        <dbReference type="SAM" id="Phobius"/>
    </source>
</evidence>
<evidence type="ECO:0000313" key="11">
    <source>
        <dbReference type="Proteomes" id="UP000235162"/>
    </source>
</evidence>
<dbReference type="NCBIfam" id="TIGR01625">
    <property type="entry name" value="YidE_YbjL_dupl"/>
    <property type="match status" value="2"/>
</dbReference>
<feature type="transmembrane region" description="Helical" evidence="8">
    <location>
        <begin position="501"/>
        <end position="523"/>
    </location>
</feature>
<feature type="transmembrane region" description="Helical" evidence="8">
    <location>
        <begin position="96"/>
        <end position="113"/>
    </location>
</feature>
<evidence type="ECO:0000256" key="4">
    <source>
        <dbReference type="ARBA" id="ARBA00022475"/>
    </source>
</evidence>
<dbReference type="PANTHER" id="PTHR30445">
    <property type="entry name" value="K(+)_H(+) ANTIPORTER SUBUNIT KHTT"/>
    <property type="match status" value="1"/>
</dbReference>
<comment type="similarity">
    <text evidence="2">Belongs to the AAE transporter (TC 2.A.81) family.</text>
</comment>
<keyword evidence="7 8" id="KW-0472">Membrane</keyword>
<protein>
    <recommendedName>
        <fullName evidence="9">RCK C-terminal domain-containing protein</fullName>
    </recommendedName>
</protein>
<evidence type="ECO:0000256" key="7">
    <source>
        <dbReference type="ARBA" id="ARBA00023136"/>
    </source>
</evidence>
<evidence type="ECO:0000259" key="9">
    <source>
        <dbReference type="PROSITE" id="PS51202"/>
    </source>
</evidence>
<dbReference type="GO" id="GO:0006813">
    <property type="term" value="P:potassium ion transport"/>
    <property type="evidence" value="ECO:0007669"/>
    <property type="project" value="InterPro"/>
</dbReference>
<reference evidence="10 11" key="1">
    <citation type="submission" date="2018-01" db="EMBL/GenBank/DDBJ databases">
        <title>The draft genome sequence of Halioglobus japonicus S1-36.</title>
        <authorList>
            <person name="Du Z.-J."/>
            <person name="Shi M.-J."/>
        </authorList>
    </citation>
    <scope>NUCLEOTIDE SEQUENCE [LARGE SCALE GENOMIC DNA]</scope>
    <source>
        <strain evidence="10 11">S1-36</strain>
    </source>
</reference>
<dbReference type="Gene3D" id="3.30.70.1450">
    <property type="entry name" value="Regulator of K+ conductance, C-terminal domain"/>
    <property type="match status" value="1"/>
</dbReference>
<feature type="transmembrane region" description="Helical" evidence="8">
    <location>
        <begin position="198"/>
        <end position="219"/>
    </location>
</feature>
<keyword evidence="11" id="KW-1185">Reference proteome</keyword>
<name>A0AAP8MHP1_9GAMM</name>
<feature type="transmembrane region" description="Helical" evidence="8">
    <location>
        <begin position="70"/>
        <end position="90"/>
    </location>
</feature>
<keyword evidence="4" id="KW-1003">Cell membrane</keyword>
<dbReference type="Proteomes" id="UP000235162">
    <property type="component" value="Unassembled WGS sequence"/>
</dbReference>
<gene>
    <name evidence="10" type="ORF">C0029_05435</name>
</gene>
<dbReference type="SUPFAM" id="SSF116726">
    <property type="entry name" value="TrkA C-terminal domain-like"/>
    <property type="match status" value="1"/>
</dbReference>
<dbReference type="EMBL" id="PKUR01000001">
    <property type="protein sequence ID" value="PLW88002.1"/>
    <property type="molecule type" value="Genomic_DNA"/>
</dbReference>
<dbReference type="GO" id="GO:0005886">
    <property type="term" value="C:plasma membrane"/>
    <property type="evidence" value="ECO:0007669"/>
    <property type="project" value="UniProtKB-SubCell"/>
</dbReference>
<dbReference type="InterPro" id="IPR036721">
    <property type="entry name" value="RCK_C_sf"/>
</dbReference>
<dbReference type="AlphaFoldDB" id="A0AAP8MHP1"/>
<keyword evidence="6 8" id="KW-1133">Transmembrane helix</keyword>
<feature type="transmembrane region" description="Helical" evidence="8">
    <location>
        <begin position="562"/>
        <end position="586"/>
    </location>
</feature>
<evidence type="ECO:0000256" key="5">
    <source>
        <dbReference type="ARBA" id="ARBA00022692"/>
    </source>
</evidence>
<dbReference type="GO" id="GO:0008324">
    <property type="term" value="F:monoatomic cation transmembrane transporter activity"/>
    <property type="evidence" value="ECO:0007669"/>
    <property type="project" value="InterPro"/>
</dbReference>
<evidence type="ECO:0000256" key="2">
    <source>
        <dbReference type="ARBA" id="ARBA00009854"/>
    </source>
</evidence>
<evidence type="ECO:0000313" key="10">
    <source>
        <dbReference type="EMBL" id="PLW88002.1"/>
    </source>
</evidence>
<dbReference type="InterPro" id="IPR050144">
    <property type="entry name" value="AAE_transporter"/>
</dbReference>
<dbReference type="PANTHER" id="PTHR30445:SF9">
    <property type="match status" value="1"/>
</dbReference>
<sequence length="587" mass="62473">MPGSAWNLALSAFRTILSSNKSEATGGLGMNVAIGVLDWLIKILEAQHVLLLFSLLAIGYVIGRLSFKGFSLGPVAGVLFAGILFGHEGLRLSGDAQALGFALFIFSVGYQAGPRFFSALRADGLKYFCLALIVAITSAFVALTASRLLHLEPGVSAGLLAGGLTSSPTLAAAQDAVRDGSVALPSGYSVDRMVENIASAYAITYIFGLTALITIIRYLPRVLHIDLELECRRFDEVTKVSAKPVNITTRRYRVENEDFTQLSVGQLREKFSERTPVATVIREGEIVVMDSKDSLQIGDLVELIGPRELFATKAHEIGPELPLEWDIVEEQESRIVVVTNADAYGKNLSELDIPKTFRVVVRKIFRQGVELPHNPSLELKKGDVLHVVGSKQNLVKAGTFMGYVESDVHETDMLTFAVGISAGVFIGMLSIHLGGLGIGLGNAGGLLTSGLIIGYVRSVRPTFGRLPEATSWWLMEFGLLLFMAGVGLQAGGSFIDTLMSSGPVLVVAGITITVVPVITAFFIGKHLLKLNPAILMGALTGAMTSGASLSVVTAQAKSTVPAIGYAGTYAFGNVLLMVAGPMMLLLS</sequence>
<feature type="transmembrane region" description="Helical" evidence="8">
    <location>
        <begin position="477"/>
        <end position="495"/>
    </location>
</feature>
<organism evidence="10 11">
    <name type="scientific">Halioglobus japonicus</name>
    <dbReference type="NCBI Taxonomy" id="930805"/>
    <lineage>
        <taxon>Bacteria</taxon>
        <taxon>Pseudomonadati</taxon>
        <taxon>Pseudomonadota</taxon>
        <taxon>Gammaproteobacteria</taxon>
        <taxon>Cellvibrionales</taxon>
        <taxon>Halieaceae</taxon>
        <taxon>Halioglobus</taxon>
    </lineage>
</organism>
<keyword evidence="5 8" id="KW-0812">Transmembrane</keyword>
<feature type="transmembrane region" description="Helical" evidence="8">
    <location>
        <begin position="46"/>
        <end position="63"/>
    </location>
</feature>
<feature type="domain" description="RCK C-terminal" evidence="9">
    <location>
        <begin position="318"/>
        <end position="403"/>
    </location>
</feature>
<dbReference type="PROSITE" id="PS51202">
    <property type="entry name" value="RCK_C"/>
    <property type="match status" value="1"/>
</dbReference>
<feature type="transmembrane region" description="Helical" evidence="8">
    <location>
        <begin position="125"/>
        <end position="145"/>
    </location>
</feature>
<dbReference type="InterPro" id="IPR006037">
    <property type="entry name" value="RCK_C"/>
</dbReference>
<proteinExistence type="inferred from homology"/>
<feature type="transmembrane region" description="Helical" evidence="8">
    <location>
        <begin position="535"/>
        <end position="556"/>
    </location>
</feature>
<accession>A0AAP8MHP1</accession>
<dbReference type="Pfam" id="PF02080">
    <property type="entry name" value="TrkA_C"/>
    <property type="match status" value="1"/>
</dbReference>
<feature type="transmembrane region" description="Helical" evidence="8">
    <location>
        <begin position="413"/>
        <end position="431"/>
    </location>
</feature>
<evidence type="ECO:0000256" key="1">
    <source>
        <dbReference type="ARBA" id="ARBA00004651"/>
    </source>
</evidence>
<dbReference type="InterPro" id="IPR006512">
    <property type="entry name" value="YidE_YbjL"/>
</dbReference>
<comment type="caution">
    <text evidence="10">The sequence shown here is derived from an EMBL/GenBank/DDBJ whole genome shotgun (WGS) entry which is preliminary data.</text>
</comment>
<evidence type="ECO:0000256" key="6">
    <source>
        <dbReference type="ARBA" id="ARBA00022989"/>
    </source>
</evidence>
<comment type="subcellular location">
    <subcellularLocation>
        <location evidence="1">Cell membrane</location>
        <topology evidence="1">Multi-pass membrane protein</topology>
    </subcellularLocation>
</comment>